<organism evidence="1 2">
    <name type="scientific">Plasticicumulans lactativorans</name>
    <dbReference type="NCBI Taxonomy" id="1133106"/>
    <lineage>
        <taxon>Bacteria</taxon>
        <taxon>Pseudomonadati</taxon>
        <taxon>Pseudomonadota</taxon>
        <taxon>Gammaproteobacteria</taxon>
        <taxon>Candidatus Competibacteraceae</taxon>
        <taxon>Plasticicumulans</taxon>
    </lineage>
</organism>
<evidence type="ECO:0000313" key="1">
    <source>
        <dbReference type="EMBL" id="TCO80937.1"/>
    </source>
</evidence>
<dbReference type="RefSeq" id="WP_132542739.1">
    <property type="nucleotide sequence ID" value="NZ_SLWY01000011.1"/>
</dbReference>
<sequence>MNRVPLLLLGCVAALAGCYERVGDVVLHEPHVYKGKADPLIARMEQPGLRERLRERLVAVQAERERGQP</sequence>
<protein>
    <recommendedName>
        <fullName evidence="3">Lipoprotein</fullName>
    </recommendedName>
</protein>
<reference evidence="1 2" key="1">
    <citation type="submission" date="2019-03" db="EMBL/GenBank/DDBJ databases">
        <title>Genomic Encyclopedia of Type Strains, Phase IV (KMG-IV): sequencing the most valuable type-strain genomes for metagenomic binning, comparative biology and taxonomic classification.</title>
        <authorList>
            <person name="Goeker M."/>
        </authorList>
    </citation>
    <scope>NUCLEOTIDE SEQUENCE [LARGE SCALE GENOMIC DNA]</scope>
    <source>
        <strain evidence="1 2">DSM 25287</strain>
    </source>
</reference>
<dbReference type="AlphaFoldDB" id="A0A4R2L6P0"/>
<comment type="caution">
    <text evidence="1">The sequence shown here is derived from an EMBL/GenBank/DDBJ whole genome shotgun (WGS) entry which is preliminary data.</text>
</comment>
<evidence type="ECO:0008006" key="3">
    <source>
        <dbReference type="Google" id="ProtNLM"/>
    </source>
</evidence>
<accession>A0A4R2L6P0</accession>
<gene>
    <name evidence="1" type="ORF">EV699_111138</name>
</gene>
<proteinExistence type="predicted"/>
<dbReference type="EMBL" id="SLWY01000011">
    <property type="protein sequence ID" value="TCO80937.1"/>
    <property type="molecule type" value="Genomic_DNA"/>
</dbReference>
<dbReference type="PROSITE" id="PS51257">
    <property type="entry name" value="PROKAR_LIPOPROTEIN"/>
    <property type="match status" value="1"/>
</dbReference>
<keyword evidence="2" id="KW-1185">Reference proteome</keyword>
<evidence type="ECO:0000313" key="2">
    <source>
        <dbReference type="Proteomes" id="UP000295765"/>
    </source>
</evidence>
<name>A0A4R2L6P0_9GAMM</name>
<dbReference type="Proteomes" id="UP000295765">
    <property type="component" value="Unassembled WGS sequence"/>
</dbReference>